<feature type="region of interest" description="Disordered" evidence="1">
    <location>
        <begin position="31"/>
        <end position="69"/>
    </location>
</feature>
<accession>A0A1B1AUK9</accession>
<dbReference type="EMBL" id="CP016279">
    <property type="protein sequence ID" value="ANP50256.1"/>
    <property type="molecule type" value="Genomic_DNA"/>
</dbReference>
<protein>
    <submittedName>
        <fullName evidence="2">Uncharacterized protein</fullName>
    </submittedName>
</protein>
<evidence type="ECO:0000313" key="2">
    <source>
        <dbReference type="EMBL" id="ANP50256.1"/>
    </source>
</evidence>
<gene>
    <name evidence="2" type="ORF">AVL59_12080</name>
</gene>
<feature type="compositionally biased region" description="Polar residues" evidence="1">
    <location>
        <begin position="37"/>
        <end position="48"/>
    </location>
</feature>
<sequence>MSAWAYVRHDFGDGAPLTGNSRSHRFITTVARGPAASSKQRSSSTRTGMASRMTGRSYRPHSSHLAELK</sequence>
<dbReference type="KEGG" id="sgs:AVL59_12080"/>
<organism evidence="2 3">
    <name type="scientific">Streptomyces griseochromogenes</name>
    <dbReference type="NCBI Taxonomy" id="68214"/>
    <lineage>
        <taxon>Bacteria</taxon>
        <taxon>Bacillati</taxon>
        <taxon>Actinomycetota</taxon>
        <taxon>Actinomycetes</taxon>
        <taxon>Kitasatosporales</taxon>
        <taxon>Streptomycetaceae</taxon>
        <taxon>Streptomyces</taxon>
    </lineage>
</organism>
<evidence type="ECO:0000256" key="1">
    <source>
        <dbReference type="SAM" id="MobiDB-lite"/>
    </source>
</evidence>
<evidence type="ECO:0000313" key="3">
    <source>
        <dbReference type="Proteomes" id="UP000092659"/>
    </source>
</evidence>
<reference evidence="2 3" key="1">
    <citation type="submission" date="2016-06" db="EMBL/GenBank/DDBJ databases">
        <title>Complete genome sequence of Streptomyces griseochromogenes ATCC 14511, the Blasticidin S producer.</title>
        <authorList>
            <person name="Wu L."/>
        </authorList>
    </citation>
    <scope>NUCLEOTIDE SEQUENCE [LARGE SCALE GENOMIC DNA]</scope>
    <source>
        <strain evidence="2 3">ATCC 14511</strain>
    </source>
</reference>
<proteinExistence type="predicted"/>
<dbReference type="AlphaFoldDB" id="A0A1B1AUK9"/>
<dbReference type="Proteomes" id="UP000092659">
    <property type="component" value="Chromosome"/>
</dbReference>
<name>A0A1B1AUK9_9ACTN</name>